<evidence type="ECO:0000313" key="3">
    <source>
        <dbReference type="Proteomes" id="UP000229111"/>
    </source>
</evidence>
<evidence type="ECO:0000313" key="2">
    <source>
        <dbReference type="EMBL" id="PIK17800.1"/>
    </source>
</evidence>
<keyword evidence="1" id="KW-0472">Membrane</keyword>
<keyword evidence="2" id="KW-0282">Flagellum</keyword>
<sequence>MAINYNNSRKSNEATRWLYVLLLTLITLNSCQKQTTTWSLSEKEYHYNERLSALSSDKEGYWVGSETGVVWYVNGEKRQRFDTGLDRIYDLERDSQHPNTLWIASRNAGLQLWEIVSDTLIHRSTYDIPCKGNRYSPYDVDIADSTVFVASSQELYAMPTDTAQARLTLLFPSARSCTANTGEPFLVNSLCHTQKWLFAATQNGVVALNLPSRHISMRHQGQYFRQVAVYEGKLYCLSDRQLTIEQPDGKESRSINLPQPVLAFYKVGATYYFVYASGILLSEDLHRFVNVPLYHKIPSNSHKIVIPDDGTDFSVLLTENAVWHIPHHLGVLNGNASIIAACCDNGTYYYMNSRHELFRQQNREKEARKIYDFEKNDLPIEMCAMGNDIFYYNANNQFCRLTIGRNYLFNQLFARPKVLYQPKTGITTMVLQAARKRILLGVQDKFLSINTQNGHTDTITCMNDKYITSFFQPQGNDEFLLSTLNHGVFVGNGNNMRLVPETQKKVFINSVVAGSGSMQSLILLTNHQLQIMGGDSLRVDGCSRIFAVNDSIIYTLPETGIHKYIVRGKRLTDGGTFFADIRFNSKASFVQNGSFYVGSDLGVLRLQSGKEEKATWIAFNGDVPNLRLLGLIIIGVICIIITALAGYIRQRRLQHQQLQARKDDLHHRLETLSAMHARLNDTKRNAIDAIKQEIDDINTTSQGIHTANKQIAKLSARIARLNRDAALKMVHYLNEQIERINQLDVYDCPAMIEASERARNSEEIEEIQQQCSRNEVWINHIEELEERLEKFRRSTEGTLILSGLNDGMEHQLQRIMDDLRCQPLAEIYKNFIYVKKQYENIFTEKGFAVIQRFVTARRSQLQGMQHITSYSHMANALLTEISEIERNMDSRDRILLLRSLKIIDERMKQMQTLQKLQTLMQMFMEVHERVVKENEERRIKKFDLKLFADISSATRDITDQIAELTNDFFISFSTTDSEVNDGLFRFTAANSQQVRVLTLLLAMPKVKRTLLPGMLGMYGNLNPVVSRLYHSKIGDNREALETYCTRCPASIVHYILKLSE</sequence>
<dbReference type="RefSeq" id="WP_099890476.1">
    <property type="nucleotide sequence ID" value="NZ_PEKM01000001.1"/>
</dbReference>
<name>A0AAJ3V9C3_PREIN</name>
<feature type="transmembrane region" description="Helical" evidence="1">
    <location>
        <begin position="628"/>
        <end position="648"/>
    </location>
</feature>
<organism evidence="2 3">
    <name type="scientific">Prevotella intermedia</name>
    <dbReference type="NCBI Taxonomy" id="28131"/>
    <lineage>
        <taxon>Bacteria</taxon>
        <taxon>Pseudomonadati</taxon>
        <taxon>Bacteroidota</taxon>
        <taxon>Bacteroidia</taxon>
        <taxon>Bacteroidales</taxon>
        <taxon>Prevotellaceae</taxon>
        <taxon>Prevotella</taxon>
    </lineage>
</organism>
<gene>
    <name evidence="2" type="ORF">CTI16_01140</name>
</gene>
<proteinExistence type="predicted"/>
<dbReference type="EMBL" id="PEKM01000001">
    <property type="protein sequence ID" value="PIK17800.1"/>
    <property type="molecule type" value="Genomic_DNA"/>
</dbReference>
<evidence type="ECO:0000256" key="1">
    <source>
        <dbReference type="SAM" id="Phobius"/>
    </source>
</evidence>
<keyword evidence="2" id="KW-0966">Cell projection</keyword>
<reference evidence="2 3" key="1">
    <citation type="submission" date="2017-11" db="EMBL/GenBank/DDBJ databases">
        <title>Genome sequencing of Prevotella intermedia KCOM 1101.</title>
        <authorList>
            <person name="Kook J.-K."/>
            <person name="Park S.-N."/>
            <person name="Lim Y.K."/>
        </authorList>
    </citation>
    <scope>NUCLEOTIDE SEQUENCE [LARGE SCALE GENOMIC DNA]</scope>
    <source>
        <strain evidence="2 3">KCOM 1101</strain>
    </source>
</reference>
<dbReference type="SUPFAM" id="SSF63829">
    <property type="entry name" value="Calcium-dependent phosphotriesterase"/>
    <property type="match status" value="1"/>
</dbReference>
<protein>
    <submittedName>
        <fullName evidence="2">Flagellar protein FliS</fullName>
    </submittedName>
</protein>
<keyword evidence="2" id="KW-0969">Cilium</keyword>
<comment type="caution">
    <text evidence="2">The sequence shown here is derived from an EMBL/GenBank/DDBJ whole genome shotgun (WGS) entry which is preliminary data.</text>
</comment>
<dbReference type="AlphaFoldDB" id="A0AAJ3V9C3"/>
<keyword evidence="1" id="KW-1133">Transmembrane helix</keyword>
<dbReference type="InterPro" id="IPR015943">
    <property type="entry name" value="WD40/YVTN_repeat-like_dom_sf"/>
</dbReference>
<dbReference type="Gene3D" id="2.130.10.10">
    <property type="entry name" value="YVTN repeat-like/Quinoprotein amine dehydrogenase"/>
    <property type="match status" value="1"/>
</dbReference>
<accession>A0AAJ3V9C3</accession>
<dbReference type="Proteomes" id="UP000229111">
    <property type="component" value="Unassembled WGS sequence"/>
</dbReference>
<keyword evidence="1" id="KW-0812">Transmembrane</keyword>